<organism evidence="1 2">
    <name type="scientific">Frankia torreyi</name>
    <dbReference type="NCBI Taxonomy" id="1856"/>
    <lineage>
        <taxon>Bacteria</taxon>
        <taxon>Bacillati</taxon>
        <taxon>Actinomycetota</taxon>
        <taxon>Actinomycetes</taxon>
        <taxon>Frankiales</taxon>
        <taxon>Frankiaceae</taxon>
        <taxon>Frankia</taxon>
    </lineage>
</organism>
<dbReference type="RefSeq" id="WP_044884899.1">
    <property type="nucleotide sequence ID" value="NZ_JYFN01000013.1"/>
</dbReference>
<dbReference type="Gene3D" id="3.30.1540.10">
    <property type="entry name" value="formyl-coa transferase, domain 3"/>
    <property type="match status" value="1"/>
</dbReference>
<reference evidence="2" key="1">
    <citation type="submission" date="2015-02" db="EMBL/GenBank/DDBJ databases">
        <title>Draft Genome of Frankia sp. CpI1-S.</title>
        <authorList>
            <person name="Oshone R.T."/>
            <person name="Ngom M."/>
            <person name="Ghodhbane-Gtari F."/>
            <person name="Gtari M."/>
            <person name="Morris K."/>
            <person name="Thomas K."/>
            <person name="Sen A."/>
            <person name="Tisa L.S."/>
        </authorList>
    </citation>
    <scope>NUCLEOTIDE SEQUENCE [LARGE SCALE GENOMIC DNA]</scope>
    <source>
        <strain evidence="2">CpI1-S</strain>
    </source>
</reference>
<name>A0A0D8BHK4_9ACTN</name>
<protein>
    <submittedName>
        <fullName evidence="1">Putative acyl-CoA transferase/carnitine dehydratase</fullName>
        <ecNumber evidence="1">5.1.99.4</ecNumber>
    </submittedName>
</protein>
<comment type="caution">
    <text evidence="1">The sequence shown here is derived from an EMBL/GenBank/DDBJ whole genome shotgun (WGS) entry which is preliminary data.</text>
</comment>
<dbReference type="Proteomes" id="UP000032545">
    <property type="component" value="Unassembled WGS sequence"/>
</dbReference>
<gene>
    <name evidence="1" type="ORF">FF36_02175</name>
</gene>
<sequence length="375" mass="39624">MPDTSTPTPAAAYGPLHGVRVIELAGIGPAPFAATLLTELGADVIRVDKPATVGTQPDWLTRGRPSIALDLKNPDDHAGLLELLDAAHVFIEGYRPGVTERLGLGPEALLARNPALVYGRMTGWGQEGPWSRSAGHDINYVAITGALGAIGRAGGPPQVPLNLVGDFGGGALYLVVGILAALHEARDSGRGQVVDCAIVDGVASLSAMMWSMISRKEWGEPRGTNMLDTGRPWYDVYETADGGWFSVGAIEAQFYAKLVELLGLPEWADFQDDASRWPQMRAAFAAVFASRTRAEWEQVFDGTDACAAPVLSWSEARAHPHLAARGVFVDLGDEVAPAPAPRFSRTPGRVAEMGPAVGSSTLAQVRQAWGLATAG</sequence>
<dbReference type="OrthoDB" id="9797653at2"/>
<dbReference type="GO" id="GO:0016740">
    <property type="term" value="F:transferase activity"/>
    <property type="evidence" value="ECO:0007669"/>
    <property type="project" value="UniProtKB-KW"/>
</dbReference>
<dbReference type="EC" id="5.1.99.4" evidence="1"/>
<dbReference type="InterPro" id="IPR003673">
    <property type="entry name" value="CoA-Trfase_fam_III"/>
</dbReference>
<keyword evidence="1" id="KW-0413">Isomerase</keyword>
<keyword evidence="2" id="KW-1185">Reference proteome</keyword>
<dbReference type="AlphaFoldDB" id="A0A0D8BHK4"/>
<dbReference type="GO" id="GO:0008111">
    <property type="term" value="F:alpha-methylacyl-CoA racemase activity"/>
    <property type="evidence" value="ECO:0007669"/>
    <property type="project" value="UniProtKB-EC"/>
</dbReference>
<dbReference type="Pfam" id="PF02515">
    <property type="entry name" value="CoA_transf_3"/>
    <property type="match status" value="1"/>
</dbReference>
<dbReference type="PANTHER" id="PTHR48228:SF5">
    <property type="entry name" value="ALPHA-METHYLACYL-COA RACEMASE"/>
    <property type="match status" value="1"/>
</dbReference>
<evidence type="ECO:0000313" key="2">
    <source>
        <dbReference type="Proteomes" id="UP000032545"/>
    </source>
</evidence>
<dbReference type="InterPro" id="IPR050509">
    <property type="entry name" value="CoA-transferase_III"/>
</dbReference>
<dbReference type="InterPro" id="IPR023606">
    <property type="entry name" value="CoA-Trfase_III_dom_1_sf"/>
</dbReference>
<dbReference type="PANTHER" id="PTHR48228">
    <property type="entry name" value="SUCCINYL-COA--D-CITRAMALATE COA-TRANSFERASE"/>
    <property type="match status" value="1"/>
</dbReference>
<dbReference type="EMBL" id="JYFN01000013">
    <property type="protein sequence ID" value="KJE23469.1"/>
    <property type="molecule type" value="Genomic_DNA"/>
</dbReference>
<dbReference type="SUPFAM" id="SSF89796">
    <property type="entry name" value="CoA-transferase family III (CaiB/BaiF)"/>
    <property type="match status" value="1"/>
</dbReference>
<keyword evidence="1" id="KW-0808">Transferase</keyword>
<evidence type="ECO:0000313" key="1">
    <source>
        <dbReference type="EMBL" id="KJE23469.1"/>
    </source>
</evidence>
<proteinExistence type="predicted"/>
<reference evidence="1 2" key="2">
    <citation type="journal article" date="2016" name="Genome Announc.">
        <title>Permanent Draft Genome Sequences for Two Variants of Frankia sp. Strain CpI1, the First Frankia Strain Isolated from Root Nodules of Comptonia peregrina.</title>
        <authorList>
            <person name="Oshone R."/>
            <person name="Hurst S.G.IV."/>
            <person name="Abebe-Akele F."/>
            <person name="Simpson S."/>
            <person name="Morris K."/>
            <person name="Thomas W.K."/>
            <person name="Tisa L.S."/>
        </authorList>
    </citation>
    <scope>NUCLEOTIDE SEQUENCE [LARGE SCALE GENOMIC DNA]</scope>
    <source>
        <strain evidence="2">CpI1-S</strain>
    </source>
</reference>
<dbReference type="PATRIC" id="fig|1502723.3.peg.1135"/>
<dbReference type="InterPro" id="IPR044855">
    <property type="entry name" value="CoA-Trfase_III_dom3_sf"/>
</dbReference>
<dbReference type="Gene3D" id="3.40.50.10540">
    <property type="entry name" value="Crotonobetainyl-coa:carnitine coa-transferase, domain 1"/>
    <property type="match status" value="1"/>
</dbReference>
<accession>A0A0D8BHK4</accession>